<keyword evidence="3" id="KW-1185">Reference proteome</keyword>
<feature type="region of interest" description="Disordered" evidence="1">
    <location>
        <begin position="51"/>
        <end position="74"/>
    </location>
</feature>
<name>A0A4U6XIS7_9PEZI</name>
<gene>
    <name evidence="2" type="ORF">CTA1_9858</name>
</gene>
<accession>A0A4U6XIS7</accession>
<organism evidence="2 3">
    <name type="scientific">Colletotrichum tanaceti</name>
    <dbReference type="NCBI Taxonomy" id="1306861"/>
    <lineage>
        <taxon>Eukaryota</taxon>
        <taxon>Fungi</taxon>
        <taxon>Dikarya</taxon>
        <taxon>Ascomycota</taxon>
        <taxon>Pezizomycotina</taxon>
        <taxon>Sordariomycetes</taxon>
        <taxon>Hypocreomycetidae</taxon>
        <taxon>Glomerellales</taxon>
        <taxon>Glomerellaceae</taxon>
        <taxon>Colletotrichum</taxon>
        <taxon>Colletotrichum destructivum species complex</taxon>
    </lineage>
</organism>
<comment type="caution">
    <text evidence="2">The sequence shown here is derived from an EMBL/GenBank/DDBJ whole genome shotgun (WGS) entry which is preliminary data.</text>
</comment>
<proteinExistence type="predicted"/>
<evidence type="ECO:0000256" key="1">
    <source>
        <dbReference type="SAM" id="MobiDB-lite"/>
    </source>
</evidence>
<protein>
    <submittedName>
        <fullName evidence="2">Uncharacterized protein</fullName>
    </submittedName>
</protein>
<evidence type="ECO:0000313" key="2">
    <source>
        <dbReference type="EMBL" id="TKW55711.1"/>
    </source>
</evidence>
<feature type="region of interest" description="Disordered" evidence="1">
    <location>
        <begin position="296"/>
        <end position="321"/>
    </location>
</feature>
<reference evidence="2 3" key="1">
    <citation type="journal article" date="2019" name="PLoS ONE">
        <title>Comparative genome analysis indicates high evolutionary potential of pathogenicity genes in Colletotrichum tanaceti.</title>
        <authorList>
            <person name="Lelwala R.V."/>
            <person name="Korhonen P.K."/>
            <person name="Young N.D."/>
            <person name="Scott J.B."/>
            <person name="Ades P.A."/>
            <person name="Gasser R.B."/>
            <person name="Taylor P.W.J."/>
        </authorList>
    </citation>
    <scope>NUCLEOTIDE SEQUENCE [LARGE SCALE GENOMIC DNA]</scope>
    <source>
        <strain evidence="2">BRIP57314</strain>
    </source>
</reference>
<dbReference type="Proteomes" id="UP000310108">
    <property type="component" value="Unassembled WGS sequence"/>
</dbReference>
<dbReference type="EMBL" id="PJEX01000089">
    <property type="protein sequence ID" value="TKW55711.1"/>
    <property type="molecule type" value="Genomic_DNA"/>
</dbReference>
<feature type="region of interest" description="Disordered" evidence="1">
    <location>
        <begin position="246"/>
        <end position="266"/>
    </location>
</feature>
<dbReference type="AlphaFoldDB" id="A0A4U6XIS7"/>
<evidence type="ECO:0000313" key="3">
    <source>
        <dbReference type="Proteomes" id="UP000310108"/>
    </source>
</evidence>
<feature type="compositionally biased region" description="Acidic residues" evidence="1">
    <location>
        <begin position="52"/>
        <end position="66"/>
    </location>
</feature>
<sequence length="576" mass="55686">MPPLPPDHARIRSRSRSRNLLFRLDVEGAGRGDVGDGLVGELEVLLGGDGVLDLEEDDGGADDEGAGEAAPGGAEDGVVLGAEAVEAPEDGGAGGLNACGRCVKTGEVGGLAGRVGQGAHVPVDARLPDSVEEAVKHVEEHGPDVHVAAVGPVDGGVVLVALDGGAGRLLALPGVAAAPDGHGQDEEGDVRGLCAHAAAQAGEVEGVAHDEGAEDLGGPVEQVVEGAGAGVEVRGVHVVGLVGVEDVGGEEHGEEQDDPGVLGEGVPEAAELGLPRGVPHDDDAGAVVADDAGGVAHEEGEEGAEHHEDDEGGVGAVGDGAAGGLVDVLAEGDEGADDGAEVEDHPEPRDVAALLVLGRVGHHDGALAGPEQAGADAEEGAGEDDEALVLVVGVGEEGGGVDAVAEAAEAEGQAQAEAVGKGAGEEGGDGKGGVEGRVGVVGGLCRDLAAAAEAAEGVEHAGAQEADEGDHEELDAGRGVPELLAAEAEAAVHPSGGAGDGIGGGGGGGGGFRGRNSGFGIGRGAGGGGVGDGGVGRGVFLVEGRHDGRDDVTISMTMTMTMAMAMTVTVMGVGSR</sequence>